<feature type="domain" description="Ionotropic glutamate receptor C-terminal" evidence="4">
    <location>
        <begin position="235"/>
        <end position="456"/>
    </location>
</feature>
<organism evidence="5 6">
    <name type="scientific">Candidatus Accumulibacter vicinus</name>
    <dbReference type="NCBI Taxonomy" id="2954382"/>
    <lineage>
        <taxon>Bacteria</taxon>
        <taxon>Pseudomonadati</taxon>
        <taxon>Pseudomonadota</taxon>
        <taxon>Betaproteobacteria</taxon>
        <taxon>Candidatus Accumulibacter</taxon>
    </lineage>
</organism>
<evidence type="ECO:0000313" key="5">
    <source>
        <dbReference type="EMBL" id="KFB68085.1"/>
    </source>
</evidence>
<reference evidence="5 6" key="1">
    <citation type="submission" date="2014-07" db="EMBL/GenBank/DDBJ databases">
        <title>Expanding our view of genomic diversity in Candidatus Accumulibacter clades.</title>
        <authorList>
            <person name="Skennerton C.T."/>
            <person name="Barr J.J."/>
            <person name="Slater F.R."/>
            <person name="Bond P.L."/>
            <person name="Tyson G.W."/>
        </authorList>
    </citation>
    <scope>NUCLEOTIDE SEQUENCE [LARGE SCALE GENOMIC DNA]</scope>
    <source>
        <strain evidence="6">SK-01</strain>
    </source>
</reference>
<dbReference type="Proteomes" id="UP000019812">
    <property type="component" value="Unassembled WGS sequence"/>
</dbReference>
<feature type="domain" description="Solute-binding protein family 3/N-terminal" evidence="3">
    <location>
        <begin position="235"/>
        <end position="457"/>
    </location>
</feature>
<accession>A0A084Y041</accession>
<proteinExistence type="predicted"/>
<dbReference type="STRING" id="1457154.CAPSK01_002677"/>
<dbReference type="PANTHER" id="PTHR35936">
    <property type="entry name" value="MEMBRANE-BOUND LYTIC MUREIN TRANSGLYCOSYLASE F"/>
    <property type="match status" value="1"/>
</dbReference>
<dbReference type="SUPFAM" id="SSF53850">
    <property type="entry name" value="Periplasmic binding protein-like II"/>
    <property type="match status" value="1"/>
</dbReference>
<dbReference type="CDD" id="cd00996">
    <property type="entry name" value="PBP2_AatB_like"/>
    <property type="match status" value="1"/>
</dbReference>
<dbReference type="SMART" id="SM00079">
    <property type="entry name" value="PBPe"/>
    <property type="match status" value="1"/>
</dbReference>
<dbReference type="Pfam" id="PF00497">
    <property type="entry name" value="SBP_bac_3"/>
    <property type="match status" value="1"/>
</dbReference>
<name>A0A084Y041_9PROT</name>
<dbReference type="GO" id="GO:0016020">
    <property type="term" value="C:membrane"/>
    <property type="evidence" value="ECO:0007669"/>
    <property type="project" value="InterPro"/>
</dbReference>
<dbReference type="InterPro" id="IPR001638">
    <property type="entry name" value="Solute-binding_3/MltF_N"/>
</dbReference>
<dbReference type="AlphaFoldDB" id="A0A084Y041"/>
<dbReference type="GO" id="GO:0015276">
    <property type="term" value="F:ligand-gated monoatomic ion channel activity"/>
    <property type="evidence" value="ECO:0007669"/>
    <property type="project" value="InterPro"/>
</dbReference>
<evidence type="ECO:0000256" key="1">
    <source>
        <dbReference type="ARBA" id="ARBA00022729"/>
    </source>
</evidence>
<dbReference type="Gene3D" id="3.40.190.10">
    <property type="entry name" value="Periplasmic binding protein-like II"/>
    <property type="match status" value="2"/>
</dbReference>
<dbReference type="SMART" id="SM00062">
    <property type="entry name" value="PBPb"/>
    <property type="match status" value="1"/>
</dbReference>
<evidence type="ECO:0000259" key="4">
    <source>
        <dbReference type="SMART" id="SM00079"/>
    </source>
</evidence>
<dbReference type="PANTHER" id="PTHR35936:SF34">
    <property type="entry name" value="ABC TRANSPORTER EXTRACELLULAR-BINDING PROTEIN YCKB-RELATED"/>
    <property type="match status" value="1"/>
</dbReference>
<dbReference type="InterPro" id="IPR001320">
    <property type="entry name" value="Iontro_rcpt_C"/>
</dbReference>
<evidence type="ECO:0000313" key="6">
    <source>
        <dbReference type="Proteomes" id="UP000019812"/>
    </source>
</evidence>
<dbReference type="EMBL" id="JDSS02000024">
    <property type="protein sequence ID" value="KFB68085.1"/>
    <property type="molecule type" value="Genomic_DNA"/>
</dbReference>
<keyword evidence="1" id="KW-0732">Signal</keyword>
<evidence type="ECO:0000256" key="2">
    <source>
        <dbReference type="SAM" id="MobiDB-lite"/>
    </source>
</evidence>
<gene>
    <name evidence="5" type="primary">fliY</name>
    <name evidence="5" type="ORF">CAPSK01_002677</name>
</gene>
<protein>
    <submittedName>
        <fullName evidence="5">Sulfate starvation-induced protein 7</fullName>
    </submittedName>
</protein>
<comment type="caution">
    <text evidence="5">The sequence shown here is derived from an EMBL/GenBank/DDBJ whole genome shotgun (WGS) entry which is preliminary data.</text>
</comment>
<evidence type="ECO:0000259" key="3">
    <source>
        <dbReference type="SMART" id="SM00062"/>
    </source>
</evidence>
<sequence>MAGTVTIRPVLPIAGDRAVHEARVDRAHRLVADPELVYHAGAKAFEDDIGGGCEAQECRDTGSLLEVEGEAALVAVHELKVADVAVHRTGAARVVTGAGIFDLDHVGTEVGEMHAGQRPRQESCQVEDTQAGERRRTHGNGLSGKSFAGEKGLRGSFSGIIAACSRFVLATLKKSRSAAGTTGDLVLLHVHSIRVKRMKISLLLSALAASVLLIGCGKQEAPKSQAAAQPVAVTRIVVGLDDNFPPMGFRDQENKLVGFDIDLAREAARRLGAEVEFKPIDWNAKEAELNGKRVDALWNGLTITEQRKEKIAFTTPYLENRQIVVVTAKSPVKNKADLAGKVVGLQEGSSAVEAVEKDGVAKSIKEVRKYGDNVTALMDLSTGRLDALVVDEVVGRYYLAKKPGEYLVLEDHFGTEEYGVGVRKDDTELLGKLQKTMDEMKKDGAAARISSEWFGKNIVK</sequence>
<feature type="region of interest" description="Disordered" evidence="2">
    <location>
        <begin position="113"/>
        <end position="147"/>
    </location>
</feature>